<keyword evidence="4" id="KW-1003">Cell membrane</keyword>
<sequence length="292" mass="32352">MKLTRTLSRGRGRTAVDLLLTAPAIAVMVGIGLFSLVWAIYFSFWPMQGNLWSPGFSLEHYRVLFDSTRTIVIFAETLAKVLTIAVVTTAMAFPVAWYGGQTLDGRAGTLFILVAIAPFWTNYIVRTWAWMLMLGDRGFINEVLTGIGAVAEPISLLYTEFAVIATMVYIYLPYSLFAMYGSVDAIPGSQIEAAYDLGSNRFEVLRYVILPLAMPGIVLSFVFIFGRAIGAYVTPELVGSPRTLWYGNVLVNQFKDSFNWPLGAAYSVVLFGFVLVVLAGLSRWLTLRKVMT</sequence>
<dbReference type="Gene3D" id="1.10.3720.10">
    <property type="entry name" value="MetI-like"/>
    <property type="match status" value="1"/>
</dbReference>
<reference evidence="10 11" key="1">
    <citation type="submission" date="2016-10" db="EMBL/GenBank/DDBJ databases">
        <authorList>
            <person name="de Groot N.N."/>
        </authorList>
    </citation>
    <scope>NUCLEOTIDE SEQUENCE [LARGE SCALE GENOMIC DNA]</scope>
    <source>
        <strain evidence="10 11">IBRC-M10418</strain>
    </source>
</reference>
<evidence type="ECO:0000313" key="10">
    <source>
        <dbReference type="EMBL" id="SEH42927.1"/>
    </source>
</evidence>
<feature type="transmembrane region" description="Helical" evidence="8">
    <location>
        <begin position="20"/>
        <end position="44"/>
    </location>
</feature>
<name>A0A1H6I5S1_9EURY</name>
<evidence type="ECO:0000256" key="6">
    <source>
        <dbReference type="ARBA" id="ARBA00022989"/>
    </source>
</evidence>
<evidence type="ECO:0000256" key="5">
    <source>
        <dbReference type="ARBA" id="ARBA00022692"/>
    </source>
</evidence>
<comment type="subcellular location">
    <subcellularLocation>
        <location evidence="1 8">Cell membrane</location>
        <topology evidence="1 8">Multi-pass membrane protein</topology>
    </subcellularLocation>
</comment>
<gene>
    <name evidence="10" type="ORF">SAMN05192561_101965</name>
</gene>
<protein>
    <submittedName>
        <fullName evidence="10">Carbohydrate ABC transporter membrane protein 1, CUT1 family</fullName>
    </submittedName>
</protein>
<keyword evidence="11" id="KW-1185">Reference proteome</keyword>
<proteinExistence type="inferred from homology"/>
<comment type="similarity">
    <text evidence="2">Belongs to the binding-protein-dependent transport system permease family. CysTW subfamily.</text>
</comment>
<dbReference type="OrthoDB" id="28023at2157"/>
<feature type="transmembrane region" description="Helical" evidence="8">
    <location>
        <begin position="110"/>
        <end position="129"/>
    </location>
</feature>
<evidence type="ECO:0000256" key="1">
    <source>
        <dbReference type="ARBA" id="ARBA00004651"/>
    </source>
</evidence>
<dbReference type="Pfam" id="PF00528">
    <property type="entry name" value="BPD_transp_1"/>
    <property type="match status" value="1"/>
</dbReference>
<feature type="transmembrane region" description="Helical" evidence="8">
    <location>
        <begin position="71"/>
        <end position="98"/>
    </location>
</feature>
<dbReference type="InterPro" id="IPR000515">
    <property type="entry name" value="MetI-like"/>
</dbReference>
<dbReference type="GO" id="GO:0055085">
    <property type="term" value="P:transmembrane transport"/>
    <property type="evidence" value="ECO:0007669"/>
    <property type="project" value="InterPro"/>
</dbReference>
<dbReference type="Proteomes" id="UP000199215">
    <property type="component" value="Unassembled WGS sequence"/>
</dbReference>
<accession>A0A1H6I5S1</accession>
<keyword evidence="3 8" id="KW-0813">Transport</keyword>
<dbReference type="STRING" id="1267564.SAMN05192561_101965"/>
<dbReference type="RefSeq" id="WP_092814992.1">
    <property type="nucleotide sequence ID" value="NZ_FNWU01000001.1"/>
</dbReference>
<dbReference type="CDD" id="cd06261">
    <property type="entry name" value="TM_PBP2"/>
    <property type="match status" value="1"/>
</dbReference>
<evidence type="ECO:0000259" key="9">
    <source>
        <dbReference type="PROSITE" id="PS50928"/>
    </source>
</evidence>
<dbReference type="PANTHER" id="PTHR42929">
    <property type="entry name" value="INNER MEMBRANE ABC TRANSPORTER PERMEASE PROTEIN YDCU-RELATED-RELATED"/>
    <property type="match status" value="1"/>
</dbReference>
<keyword evidence="7 8" id="KW-0472">Membrane</keyword>
<evidence type="ECO:0000256" key="3">
    <source>
        <dbReference type="ARBA" id="ARBA00022448"/>
    </source>
</evidence>
<feature type="domain" description="ABC transmembrane type-1" evidence="9">
    <location>
        <begin position="74"/>
        <end position="281"/>
    </location>
</feature>
<dbReference type="EMBL" id="FNWU01000001">
    <property type="protein sequence ID" value="SEH42927.1"/>
    <property type="molecule type" value="Genomic_DNA"/>
</dbReference>
<evidence type="ECO:0000256" key="2">
    <source>
        <dbReference type="ARBA" id="ARBA00007069"/>
    </source>
</evidence>
<dbReference type="InterPro" id="IPR035906">
    <property type="entry name" value="MetI-like_sf"/>
</dbReference>
<organism evidence="10 11">
    <name type="scientific">Halopenitus malekzadehii</name>
    <dbReference type="NCBI Taxonomy" id="1267564"/>
    <lineage>
        <taxon>Archaea</taxon>
        <taxon>Methanobacteriati</taxon>
        <taxon>Methanobacteriota</taxon>
        <taxon>Stenosarchaea group</taxon>
        <taxon>Halobacteria</taxon>
        <taxon>Halobacteriales</taxon>
        <taxon>Haloferacaceae</taxon>
        <taxon>Halopenitus</taxon>
    </lineage>
</organism>
<feature type="transmembrane region" description="Helical" evidence="8">
    <location>
        <begin position="204"/>
        <end position="225"/>
    </location>
</feature>
<dbReference type="GO" id="GO:0005886">
    <property type="term" value="C:plasma membrane"/>
    <property type="evidence" value="ECO:0007669"/>
    <property type="project" value="UniProtKB-SubCell"/>
</dbReference>
<evidence type="ECO:0000256" key="8">
    <source>
        <dbReference type="RuleBase" id="RU363032"/>
    </source>
</evidence>
<dbReference type="SUPFAM" id="SSF161098">
    <property type="entry name" value="MetI-like"/>
    <property type="match status" value="1"/>
</dbReference>
<keyword evidence="6 8" id="KW-1133">Transmembrane helix</keyword>
<evidence type="ECO:0000256" key="4">
    <source>
        <dbReference type="ARBA" id="ARBA00022475"/>
    </source>
</evidence>
<dbReference type="PROSITE" id="PS50928">
    <property type="entry name" value="ABC_TM1"/>
    <property type="match status" value="1"/>
</dbReference>
<feature type="transmembrane region" description="Helical" evidence="8">
    <location>
        <begin position="264"/>
        <end position="285"/>
    </location>
</feature>
<evidence type="ECO:0000256" key="7">
    <source>
        <dbReference type="ARBA" id="ARBA00023136"/>
    </source>
</evidence>
<dbReference type="AlphaFoldDB" id="A0A1H6I5S1"/>
<dbReference type="PANTHER" id="PTHR42929:SF1">
    <property type="entry name" value="INNER MEMBRANE ABC TRANSPORTER PERMEASE PROTEIN YDCU-RELATED"/>
    <property type="match status" value="1"/>
</dbReference>
<evidence type="ECO:0000313" key="11">
    <source>
        <dbReference type="Proteomes" id="UP000199215"/>
    </source>
</evidence>
<keyword evidence="5 8" id="KW-0812">Transmembrane</keyword>
<feature type="transmembrane region" description="Helical" evidence="8">
    <location>
        <begin position="161"/>
        <end position="183"/>
    </location>
</feature>